<dbReference type="InterPro" id="IPR011010">
    <property type="entry name" value="DNA_brk_join_enz"/>
</dbReference>
<dbReference type="InterPro" id="IPR014711">
    <property type="entry name" value="TopoI_cat_a-hlx-sub_euk"/>
</dbReference>
<sequence>MDQPLPERPHPSRGNRCGRPPPVPLPSSVPGRPGHRFPAKGGQQRTITLTDPDVCRAVTALRRRTIGDHLFAYWGHSAWHDLHAGELNAHLTGLDVTANDFRTWHATVLAAVGLAVSAQDEAGHTISRHLPELGSDTRYGLPGTQGDIEKAVLTLLRTAT</sequence>
<comment type="caution">
    <text evidence="2">The sequence shown here is derived from an EMBL/GenBank/DDBJ whole genome shotgun (WGS) entry which is preliminary data.</text>
</comment>
<evidence type="ECO:0000313" key="2">
    <source>
        <dbReference type="EMBL" id="MFC1415838.1"/>
    </source>
</evidence>
<reference evidence="2 3" key="1">
    <citation type="submission" date="2024-09" db="EMBL/GenBank/DDBJ databases">
        <authorList>
            <person name="Lee S.D."/>
        </authorList>
    </citation>
    <scope>NUCLEOTIDE SEQUENCE [LARGE SCALE GENOMIC DNA]</scope>
    <source>
        <strain evidence="2 3">N8-3</strain>
    </source>
</reference>
<gene>
    <name evidence="2" type="ORF">ACEZDE_04140</name>
</gene>
<feature type="compositionally biased region" description="Basic and acidic residues" evidence="1">
    <location>
        <begin position="1"/>
        <end position="10"/>
    </location>
</feature>
<evidence type="ECO:0000313" key="3">
    <source>
        <dbReference type="Proteomes" id="UP001592531"/>
    </source>
</evidence>
<dbReference type="Proteomes" id="UP001592531">
    <property type="component" value="Unassembled WGS sequence"/>
</dbReference>
<keyword evidence="3" id="KW-1185">Reference proteome</keyword>
<protein>
    <submittedName>
        <fullName evidence="2">Uncharacterized protein</fullName>
    </submittedName>
</protein>
<proteinExistence type="predicted"/>
<dbReference type="RefSeq" id="WP_380532374.1">
    <property type="nucleotide sequence ID" value="NZ_JBHFAB010000002.1"/>
</dbReference>
<dbReference type="EMBL" id="JBHFAB010000002">
    <property type="protein sequence ID" value="MFC1415838.1"/>
    <property type="molecule type" value="Genomic_DNA"/>
</dbReference>
<organism evidence="2 3">
    <name type="scientific">Streptacidiphilus cavernicola</name>
    <dbReference type="NCBI Taxonomy" id="3342716"/>
    <lineage>
        <taxon>Bacteria</taxon>
        <taxon>Bacillati</taxon>
        <taxon>Actinomycetota</taxon>
        <taxon>Actinomycetes</taxon>
        <taxon>Kitasatosporales</taxon>
        <taxon>Streptomycetaceae</taxon>
        <taxon>Streptacidiphilus</taxon>
    </lineage>
</organism>
<name>A0ABV6VQ84_9ACTN</name>
<dbReference type="SUPFAM" id="SSF56349">
    <property type="entry name" value="DNA breaking-rejoining enzymes"/>
    <property type="match status" value="1"/>
</dbReference>
<dbReference type="Gene3D" id="3.90.15.10">
    <property type="entry name" value="Topoisomerase I, Chain A, domain 3"/>
    <property type="match status" value="1"/>
</dbReference>
<feature type="region of interest" description="Disordered" evidence="1">
    <location>
        <begin position="1"/>
        <end position="46"/>
    </location>
</feature>
<evidence type="ECO:0000256" key="1">
    <source>
        <dbReference type="SAM" id="MobiDB-lite"/>
    </source>
</evidence>
<accession>A0ABV6VQ84</accession>